<name>A0ABP1CFZ5_9GAMM</name>
<reference evidence="9" key="1">
    <citation type="submission" date="2024-04" db="EMBL/GenBank/DDBJ databases">
        <authorList>
            <person name="Manzano-Marin A."/>
            <person name="Manzano-Marin A."/>
            <person name="Alejandro Manzano Marin A."/>
        </authorList>
    </citation>
    <scope>NUCLEOTIDE SEQUENCE [LARGE SCALE GENOMIC DNA]</scope>
    <source>
        <strain evidence="9">TABTEA</strain>
    </source>
</reference>
<dbReference type="InterPro" id="IPR004398">
    <property type="entry name" value="RNA_MeTrfase_RsmD"/>
</dbReference>
<dbReference type="PANTHER" id="PTHR43542">
    <property type="entry name" value="METHYLTRANSFERASE"/>
    <property type="match status" value="1"/>
</dbReference>
<evidence type="ECO:0000256" key="7">
    <source>
        <dbReference type="ARBA" id="ARBA00048326"/>
    </source>
</evidence>
<gene>
    <name evidence="9" type="primary">rsmD</name>
    <name evidence="9" type="ORF">PRHACTZTBTEA_505</name>
</gene>
<dbReference type="CDD" id="cd02440">
    <property type="entry name" value="AdoMet_MTases"/>
    <property type="match status" value="1"/>
</dbReference>
<proteinExistence type="inferred from homology"/>
<keyword evidence="8" id="KW-0949">S-adenosyl-L-methionine</keyword>
<comment type="similarity">
    <text evidence="2 8">Belongs to the methyltransferase superfamily. RsmD family.</text>
</comment>
<evidence type="ECO:0000256" key="6">
    <source>
        <dbReference type="ARBA" id="ARBA00022679"/>
    </source>
</evidence>
<keyword evidence="8" id="KW-0698">rRNA processing</keyword>
<dbReference type="PANTHER" id="PTHR43542:SF1">
    <property type="entry name" value="METHYLTRANSFERASE"/>
    <property type="match status" value="1"/>
</dbReference>
<comment type="function">
    <text evidence="1 8">Specifically methylates the guanine in position 966 of 16S rRNA in the assembled 30S particle.</text>
</comment>
<dbReference type="InterPro" id="IPR002052">
    <property type="entry name" value="DNA_methylase_N6_adenine_CS"/>
</dbReference>
<dbReference type="RefSeq" id="WP_341764884.1">
    <property type="nucleotide sequence ID" value="NZ_OZ034688.1"/>
</dbReference>
<evidence type="ECO:0000256" key="4">
    <source>
        <dbReference type="ARBA" id="ARBA00013682"/>
    </source>
</evidence>
<dbReference type="PROSITE" id="PS00092">
    <property type="entry name" value="N6_MTASE"/>
    <property type="match status" value="1"/>
</dbReference>
<evidence type="ECO:0000256" key="2">
    <source>
        <dbReference type="ARBA" id="ARBA00005269"/>
    </source>
</evidence>
<dbReference type="EMBL" id="OZ034688">
    <property type="protein sequence ID" value="CAL1329421.1"/>
    <property type="molecule type" value="Genomic_DNA"/>
</dbReference>
<protein>
    <recommendedName>
        <fullName evidence="4 8">Ribosomal RNA small subunit methyltransferase D</fullName>
        <ecNumber evidence="3 8">2.1.1.171</ecNumber>
    </recommendedName>
</protein>
<comment type="catalytic activity">
    <reaction evidence="7 8">
        <text>guanosine(966) in 16S rRNA + S-adenosyl-L-methionine = N(2)-methylguanosine(966) in 16S rRNA + S-adenosyl-L-homocysteine + H(+)</text>
        <dbReference type="Rhea" id="RHEA:23548"/>
        <dbReference type="Rhea" id="RHEA-COMP:10211"/>
        <dbReference type="Rhea" id="RHEA-COMP:10212"/>
        <dbReference type="ChEBI" id="CHEBI:15378"/>
        <dbReference type="ChEBI" id="CHEBI:57856"/>
        <dbReference type="ChEBI" id="CHEBI:59789"/>
        <dbReference type="ChEBI" id="CHEBI:74269"/>
        <dbReference type="ChEBI" id="CHEBI:74481"/>
        <dbReference type="EC" id="2.1.1.171"/>
    </reaction>
</comment>
<sequence length="202" mass="23957">MNLYPKKYNKKLKIVSYKQIKIISGKWRGRKLFFRSYNNLRPTRNKIKETLFNWLNPFIQNSNCLDCFAGTGSLGFEALSRFAKSVTFIELNKNNINFLLKNKKQLQADNITIINKDILTITNEIKNIFDIIFIDPPFYKGLIYKSIQFLEKKQFLSNKSLIYIESESNLILVNVPINWELRHEKISGQVAYRLFYRKQNIK</sequence>
<evidence type="ECO:0000256" key="5">
    <source>
        <dbReference type="ARBA" id="ARBA00022603"/>
    </source>
</evidence>
<organism evidence="9 10">
    <name type="scientific">Candidatus Providencia siddallii</name>
    <dbReference type="NCBI Taxonomy" id="1715285"/>
    <lineage>
        <taxon>Bacteria</taxon>
        <taxon>Pseudomonadati</taxon>
        <taxon>Pseudomonadota</taxon>
        <taxon>Gammaproteobacteria</taxon>
        <taxon>Enterobacterales</taxon>
        <taxon>Morganellaceae</taxon>
        <taxon>Providencia</taxon>
    </lineage>
</organism>
<dbReference type="Proteomes" id="UP001497533">
    <property type="component" value="Chromosome"/>
</dbReference>
<accession>A0ABP1CFZ5</accession>
<dbReference type="EC" id="2.1.1.171" evidence="3 8"/>
<evidence type="ECO:0000313" key="10">
    <source>
        <dbReference type="Proteomes" id="UP001497533"/>
    </source>
</evidence>
<keyword evidence="10" id="KW-1185">Reference proteome</keyword>
<dbReference type="InterPro" id="IPR029063">
    <property type="entry name" value="SAM-dependent_MTases_sf"/>
</dbReference>
<keyword evidence="6 8" id="KW-0808">Transferase</keyword>
<evidence type="ECO:0000313" key="9">
    <source>
        <dbReference type="EMBL" id="CAL1329421.1"/>
    </source>
</evidence>
<dbReference type="SUPFAM" id="SSF53335">
    <property type="entry name" value="S-adenosyl-L-methionine-dependent methyltransferases"/>
    <property type="match status" value="1"/>
</dbReference>
<dbReference type="GO" id="GO:0052913">
    <property type="term" value="F:16S rRNA (guanine(966)-N(2))-methyltransferase activity"/>
    <property type="evidence" value="ECO:0007669"/>
    <property type="project" value="UniProtKB-EC"/>
</dbReference>
<evidence type="ECO:0000256" key="8">
    <source>
        <dbReference type="PIRNR" id="PIRNR004553"/>
    </source>
</evidence>
<dbReference type="Pfam" id="PF03602">
    <property type="entry name" value="Cons_hypoth95"/>
    <property type="match status" value="1"/>
</dbReference>
<keyword evidence="5 8" id="KW-0489">Methyltransferase</keyword>
<dbReference type="Gene3D" id="3.40.50.150">
    <property type="entry name" value="Vaccinia Virus protein VP39"/>
    <property type="match status" value="1"/>
</dbReference>
<dbReference type="PIRSF" id="PIRSF004553">
    <property type="entry name" value="CHP00095"/>
    <property type="match status" value="1"/>
</dbReference>
<dbReference type="NCBIfam" id="TIGR00095">
    <property type="entry name" value="16S rRNA (guanine(966)-N(2))-methyltransferase RsmD"/>
    <property type="match status" value="1"/>
</dbReference>
<evidence type="ECO:0000256" key="3">
    <source>
        <dbReference type="ARBA" id="ARBA00012141"/>
    </source>
</evidence>
<evidence type="ECO:0000256" key="1">
    <source>
        <dbReference type="ARBA" id="ARBA00002649"/>
    </source>
</evidence>